<comment type="cofactor">
    <cofactor evidence="2 9">
        <name>Mg(2+)</name>
        <dbReference type="ChEBI" id="CHEBI:18420"/>
    </cofactor>
</comment>
<dbReference type="GO" id="GO:0043137">
    <property type="term" value="P:DNA replication, removal of RNA primer"/>
    <property type="evidence" value="ECO:0007669"/>
    <property type="project" value="TreeGrafter"/>
</dbReference>
<dbReference type="WBParaSite" id="mrna-Wban_06471">
    <property type="protein sequence ID" value="mrna-Wban_06471"/>
    <property type="gene ID" value="Wban_06471"/>
</dbReference>
<dbReference type="InterPro" id="IPR037056">
    <property type="entry name" value="RNase_H1_N_sf"/>
</dbReference>
<evidence type="ECO:0000256" key="2">
    <source>
        <dbReference type="ARBA" id="ARBA00001946"/>
    </source>
</evidence>
<accession>A0AAF5PW82</accession>
<keyword evidence="7 9" id="KW-0378">Hydrolase</keyword>
<dbReference type="PANTHER" id="PTHR10642">
    <property type="entry name" value="RIBONUCLEASE H1"/>
    <property type="match status" value="1"/>
</dbReference>
<name>A0AAF5PW82_WUCBA</name>
<reference evidence="13" key="3">
    <citation type="submission" date="2024-02" db="UniProtKB">
        <authorList>
            <consortium name="WormBaseParasite"/>
        </authorList>
    </citation>
    <scope>IDENTIFICATION</scope>
    <source>
        <strain evidence="13">pt0022</strain>
    </source>
</reference>
<comment type="function">
    <text evidence="9">Endonuclease that specifically degrades the RNA of RNA-DNA hybrids.</text>
</comment>
<dbReference type="Pfam" id="PF00075">
    <property type="entry name" value="RNase_H"/>
    <property type="match status" value="1"/>
</dbReference>
<keyword evidence="4 9" id="KW-0540">Nuclease</keyword>
<reference evidence="12" key="2">
    <citation type="journal article" date="2016" name="Mol. Ecol.">
        <title>Population genomics of the filarial nematode parasite Wuchereria bancrofti from mosquitoes.</title>
        <authorList>
            <person name="Small S.T."/>
            <person name="Reimer L.J."/>
            <person name="Tisch D.J."/>
            <person name="King C.L."/>
            <person name="Christensen B.M."/>
            <person name="Siba P.M."/>
            <person name="Kazura J.W."/>
            <person name="Serre D."/>
            <person name="Zimmerman P.A."/>
        </authorList>
    </citation>
    <scope>NUCLEOTIDE SEQUENCE</scope>
    <source>
        <strain evidence="12">pt0022</strain>
    </source>
</reference>
<dbReference type="SUPFAM" id="SSF53098">
    <property type="entry name" value="Ribonuclease H-like"/>
    <property type="match status" value="1"/>
</dbReference>
<dbReference type="InterPro" id="IPR036397">
    <property type="entry name" value="RNaseH_sf"/>
</dbReference>
<proteinExistence type="inferred from homology"/>
<protein>
    <recommendedName>
        <fullName evidence="9">Ribonuclease H1</fullName>
        <shortName evidence="9">RNase H1</shortName>
        <ecNumber evidence="9">3.1.26.4</ecNumber>
    </recommendedName>
</protein>
<keyword evidence="8 9" id="KW-0460">Magnesium</keyword>
<dbReference type="PIRSF" id="PIRSF036852">
    <property type="entry name" value="Ribonuclease_H1_euk"/>
    <property type="match status" value="1"/>
</dbReference>
<evidence type="ECO:0000256" key="10">
    <source>
        <dbReference type="SAM" id="MobiDB-lite"/>
    </source>
</evidence>
<feature type="domain" description="RNase H type-1" evidence="11">
    <location>
        <begin position="103"/>
        <end position="250"/>
    </location>
</feature>
<dbReference type="InterPro" id="IPR002156">
    <property type="entry name" value="RNaseH_domain"/>
</dbReference>
<dbReference type="InterPro" id="IPR009027">
    <property type="entry name" value="Ribosomal_bL9/RNase_H1_N"/>
</dbReference>
<dbReference type="GO" id="GO:0003676">
    <property type="term" value="F:nucleic acid binding"/>
    <property type="evidence" value="ECO:0007669"/>
    <property type="project" value="UniProtKB-UniRule"/>
</dbReference>
<evidence type="ECO:0000259" key="11">
    <source>
        <dbReference type="PROSITE" id="PS50879"/>
    </source>
</evidence>
<dbReference type="AlphaFoldDB" id="A0AAF5PW82"/>
<dbReference type="Gene3D" id="3.40.970.10">
    <property type="entry name" value="Ribonuclease H1, N-terminal domain"/>
    <property type="match status" value="1"/>
</dbReference>
<evidence type="ECO:0000313" key="13">
    <source>
        <dbReference type="WBParaSite" id="mrna-Wban_06471"/>
    </source>
</evidence>
<dbReference type="FunFam" id="3.30.420.10:FF:000115">
    <property type="entry name" value="Ribonuclease H"/>
    <property type="match status" value="1"/>
</dbReference>
<dbReference type="Proteomes" id="UP000093561">
    <property type="component" value="Unassembled WGS sequence"/>
</dbReference>
<feature type="compositionally biased region" description="Polar residues" evidence="10">
    <location>
        <begin position="70"/>
        <end position="84"/>
    </location>
</feature>
<dbReference type="InterPro" id="IPR050092">
    <property type="entry name" value="RNase_H"/>
</dbReference>
<organism evidence="12 13">
    <name type="scientific">Wuchereria bancrofti</name>
    <dbReference type="NCBI Taxonomy" id="6293"/>
    <lineage>
        <taxon>Eukaryota</taxon>
        <taxon>Metazoa</taxon>
        <taxon>Ecdysozoa</taxon>
        <taxon>Nematoda</taxon>
        <taxon>Chromadorea</taxon>
        <taxon>Rhabditida</taxon>
        <taxon>Spirurina</taxon>
        <taxon>Spiruromorpha</taxon>
        <taxon>Filarioidea</taxon>
        <taxon>Onchocercidae</taxon>
        <taxon>Wuchereria</taxon>
    </lineage>
</organism>
<evidence type="ECO:0000256" key="1">
    <source>
        <dbReference type="ARBA" id="ARBA00000077"/>
    </source>
</evidence>
<dbReference type="Gene3D" id="3.30.420.10">
    <property type="entry name" value="Ribonuclease H-like superfamily/Ribonuclease H"/>
    <property type="match status" value="1"/>
</dbReference>
<comment type="catalytic activity">
    <reaction evidence="1 9">
        <text>Endonucleolytic cleavage to 5'-phosphomonoester.</text>
        <dbReference type="EC" id="3.1.26.4"/>
    </reaction>
</comment>
<evidence type="ECO:0000256" key="4">
    <source>
        <dbReference type="ARBA" id="ARBA00022722"/>
    </source>
</evidence>
<dbReference type="InterPro" id="IPR012337">
    <property type="entry name" value="RNaseH-like_sf"/>
</dbReference>
<keyword evidence="6 9" id="KW-0255">Endonuclease</keyword>
<dbReference type="InterPro" id="IPR011320">
    <property type="entry name" value="RNase_H1_N"/>
</dbReference>
<dbReference type="GO" id="GO:0000287">
    <property type="term" value="F:magnesium ion binding"/>
    <property type="evidence" value="ECO:0007669"/>
    <property type="project" value="UniProtKB-UniRule"/>
</dbReference>
<dbReference type="EC" id="3.1.26.4" evidence="9"/>
<evidence type="ECO:0000256" key="8">
    <source>
        <dbReference type="ARBA" id="ARBA00022842"/>
    </source>
</evidence>
<dbReference type="CDD" id="cd09280">
    <property type="entry name" value="RNase_HI_eukaryote_like"/>
    <property type="match status" value="1"/>
</dbReference>
<evidence type="ECO:0000256" key="9">
    <source>
        <dbReference type="PIRNR" id="PIRNR036852"/>
    </source>
</evidence>
<dbReference type="GO" id="GO:0004523">
    <property type="term" value="F:RNA-DNA hybrid ribonuclease activity"/>
    <property type="evidence" value="ECO:0007669"/>
    <property type="project" value="UniProtKB-UniRule"/>
</dbReference>
<dbReference type="PROSITE" id="PS50879">
    <property type="entry name" value="RNASE_H_1"/>
    <property type="match status" value="1"/>
</dbReference>
<evidence type="ECO:0000256" key="6">
    <source>
        <dbReference type="ARBA" id="ARBA00022759"/>
    </source>
</evidence>
<dbReference type="Pfam" id="PF01693">
    <property type="entry name" value="Cauli_VI"/>
    <property type="match status" value="1"/>
</dbReference>
<reference evidence="12" key="1">
    <citation type="submission" date="2015-03" db="EMBL/GenBank/DDBJ databases">
        <title>Wuchereria bancrofti Genome Sequencing Papua New Guinea Strain.</title>
        <authorList>
            <person name="Small S.T."/>
            <person name="Serre D."/>
            <person name="Zimmerman P.A."/>
        </authorList>
    </citation>
    <scope>NUCLEOTIDE SEQUENCE [LARGE SCALE GENOMIC DNA]</scope>
    <source>
        <strain evidence="12">pt0022</strain>
    </source>
</reference>
<comment type="similarity">
    <text evidence="3 9">Belongs to the RNase H family.</text>
</comment>
<evidence type="ECO:0000256" key="7">
    <source>
        <dbReference type="ARBA" id="ARBA00022801"/>
    </source>
</evidence>
<evidence type="ECO:0000313" key="12">
    <source>
        <dbReference type="Proteomes" id="UP000093561"/>
    </source>
</evidence>
<feature type="region of interest" description="Disordered" evidence="10">
    <location>
        <begin position="70"/>
        <end position="99"/>
    </location>
</feature>
<dbReference type="SUPFAM" id="SSF55658">
    <property type="entry name" value="L9 N-domain-like"/>
    <property type="match status" value="1"/>
</dbReference>
<sequence>MKTGYYAVARGRCTGVYKTWSECEKQVKGYRNARLVLLQSKLLMIMIYRKFIKQSDALAFILKNSTSDYAGNGKSSQSELSSTAELGKLPSSKPSASQEENIWEGVPVVYTDGACSFNGRVGAAAGIGVYWGEQHVDNISEPLLRGPPTNNRAELTAVIRAIQVAIQRRYHQLIVRTDSNLLIQTMNSWIHSWQKNGWKTLNGTAVKNQDLIIQLSDLLKNINVRFEHVAGHVGIYGNEKADQLAREGALHYRQTKS</sequence>
<evidence type="ECO:0000256" key="5">
    <source>
        <dbReference type="ARBA" id="ARBA00022723"/>
    </source>
</evidence>
<dbReference type="InterPro" id="IPR017067">
    <property type="entry name" value="RNase_H1_euk"/>
</dbReference>
<dbReference type="PANTHER" id="PTHR10642:SF26">
    <property type="entry name" value="RIBONUCLEASE H1"/>
    <property type="match status" value="1"/>
</dbReference>
<keyword evidence="5 9" id="KW-0479">Metal-binding</keyword>
<evidence type="ECO:0000256" key="3">
    <source>
        <dbReference type="ARBA" id="ARBA00005300"/>
    </source>
</evidence>